<evidence type="ECO:0000313" key="4">
    <source>
        <dbReference type="Proteomes" id="UP001204015"/>
    </source>
</evidence>
<feature type="region of interest" description="Disordered" evidence="1">
    <location>
        <begin position="79"/>
        <end position="127"/>
    </location>
</feature>
<keyword evidence="4" id="KW-1185">Reference proteome</keyword>
<feature type="compositionally biased region" description="Basic and acidic residues" evidence="1">
    <location>
        <begin position="98"/>
        <end position="127"/>
    </location>
</feature>
<evidence type="ECO:0000259" key="2">
    <source>
        <dbReference type="Pfam" id="PF12508"/>
    </source>
</evidence>
<feature type="region of interest" description="Disordered" evidence="1">
    <location>
        <begin position="170"/>
        <end position="204"/>
    </location>
</feature>
<dbReference type="EMBL" id="JAMXLY010000041">
    <property type="protein sequence ID" value="MCO6026169.1"/>
    <property type="molecule type" value="Genomic_DNA"/>
</dbReference>
<evidence type="ECO:0000256" key="1">
    <source>
        <dbReference type="SAM" id="MobiDB-lite"/>
    </source>
</evidence>
<protein>
    <submittedName>
        <fullName evidence="3">Conjugative transposon protein TraM</fullName>
    </submittedName>
</protein>
<sequence>MNKINFKQPKYILPLVTLLPVLFLAHTILNFSGKGSDTPKKSVATDSINMSLPAAENVGIGDKMSDMNQRMSEDGAYTAVDGIGDEDESKDSTTSGYSERELDNIDAANADRKRQQKQMEDMERSLAESRKHINSYAGSGSSSGSSQQEEYGDYAREIAAIQRRSVARQRAYEKSLDRNTGGTVGGSDTPASLPEGRRKGRSRTVKPEIAILHKVQSANEDQFHTLASPSAADEPLIRAMIDKTTRAHEGTRLRFKLLDDVTLKGTVLRKGTYLYGIVTGFGQQRVKASITSILVKDKFIRVSLSVYDNDGMEGFYVPESAFRDMMKEAGAQAMQNNVTFDNGGGSGLSGESIALQTLQNMYQSASNAVANNIRKNKARIKYNTIVYLINTGNNE</sequence>
<comment type="caution">
    <text evidence="3">The sequence shown here is derived from an EMBL/GenBank/DDBJ whole genome shotgun (WGS) entry which is preliminary data.</text>
</comment>
<gene>
    <name evidence="3" type="ORF">NG821_10010</name>
</gene>
<feature type="domain" description="Conjugative transposon TraM C-terminal" evidence="2">
    <location>
        <begin position="237"/>
        <end position="388"/>
    </location>
</feature>
<dbReference type="Pfam" id="PF12508">
    <property type="entry name" value="Transposon_TraM"/>
    <property type="match status" value="1"/>
</dbReference>
<organism evidence="3 4">
    <name type="scientific">Segatella cerevisiae</name>
    <dbReference type="NCBI Taxonomy" id="2053716"/>
    <lineage>
        <taxon>Bacteria</taxon>
        <taxon>Pseudomonadati</taxon>
        <taxon>Bacteroidota</taxon>
        <taxon>Bacteroidia</taxon>
        <taxon>Bacteroidales</taxon>
        <taxon>Prevotellaceae</taxon>
        <taxon>Segatella</taxon>
    </lineage>
</organism>
<accession>A0ABT1BYL4</accession>
<reference evidence="3 4" key="1">
    <citation type="submission" date="2022-06" db="EMBL/GenBank/DDBJ databases">
        <title>A taxonomic note on the genus Prevotella: Description of four novel genera and emended description of the genera Hallella and Xylanibacter.</title>
        <authorList>
            <person name="Hitch T.C.A."/>
        </authorList>
    </citation>
    <scope>NUCLEOTIDE SEQUENCE [LARGE SCALE GENOMIC DNA]</scope>
    <source>
        <strain evidence="3 4">DSM 100619</strain>
    </source>
</reference>
<dbReference type="InterPro" id="IPR055407">
    <property type="entry name" value="TraM_C"/>
</dbReference>
<name>A0ABT1BYL4_9BACT</name>
<evidence type="ECO:0000313" key="3">
    <source>
        <dbReference type="EMBL" id="MCO6026169.1"/>
    </source>
</evidence>
<dbReference type="Proteomes" id="UP001204015">
    <property type="component" value="Unassembled WGS sequence"/>
</dbReference>
<proteinExistence type="predicted"/>
<dbReference type="RefSeq" id="WP_252761524.1">
    <property type="nucleotide sequence ID" value="NZ_JAMXLY010000041.1"/>
</dbReference>